<sequence length="350" mass="38154">MTTFVPTFHRNPDVERGVNYWQSVPATVDGVLGGFGNGTLPIVDAQGSRTFLLEMLPRLSAIAPASASSSSDNAVSNWLAERIKERGGPGRAVTRALDCGAGVGRVTRDVLSRLVDIVHIVEPVESFLDAAKKQSSSWPSMNLPPSKTAFKARKAVHFRLSTLQAFDPAKPYSSSISSNSKLSTKRVKLQAGSTESLYEPTLSIGDEGEDATSSPGALEAVSKQEPIEYDVIWGQWCLQHLSDKDLIAFLERAKACLRKPTTSNKESSTNAILDGSGIIVVKENVLRATEDGSEEVWYDDQDHSITRTPNAYERVFRQAGLEVVKTQLQLGLPEELLPVQIWCLRIPSST</sequence>
<organism evidence="11 12">
    <name type="scientific">Meira miltonrushii</name>
    <dbReference type="NCBI Taxonomy" id="1280837"/>
    <lineage>
        <taxon>Eukaryota</taxon>
        <taxon>Fungi</taxon>
        <taxon>Dikarya</taxon>
        <taxon>Basidiomycota</taxon>
        <taxon>Ustilaginomycotina</taxon>
        <taxon>Exobasidiomycetes</taxon>
        <taxon>Exobasidiales</taxon>
        <taxon>Brachybasidiaceae</taxon>
        <taxon>Meira</taxon>
    </lineage>
</organism>
<dbReference type="InParanoid" id="A0A316VMA0"/>
<dbReference type="InterPro" id="IPR008576">
    <property type="entry name" value="MeTrfase_NTM1"/>
</dbReference>
<evidence type="ECO:0000256" key="5">
    <source>
        <dbReference type="ARBA" id="ARBA00039112"/>
    </source>
</evidence>
<accession>A0A316VMA0</accession>
<gene>
    <name evidence="11" type="ORF">FA14DRAFT_118658</name>
</gene>
<evidence type="ECO:0000256" key="2">
    <source>
        <dbReference type="ARBA" id="ARBA00022603"/>
    </source>
</evidence>
<keyword evidence="3" id="KW-0808">Transferase</keyword>
<dbReference type="OrthoDB" id="1298661at2759"/>
<dbReference type="InterPro" id="IPR029063">
    <property type="entry name" value="SAM-dependent_MTases_sf"/>
</dbReference>
<keyword evidence="2" id="KW-0489">Methyltransferase</keyword>
<evidence type="ECO:0000256" key="8">
    <source>
        <dbReference type="ARBA" id="ARBA00047306"/>
    </source>
</evidence>
<evidence type="ECO:0000256" key="7">
    <source>
        <dbReference type="ARBA" id="ARBA00043129"/>
    </source>
</evidence>
<proteinExistence type="inferred from homology"/>
<reference evidence="11 12" key="1">
    <citation type="journal article" date="2018" name="Mol. Biol. Evol.">
        <title>Broad Genomic Sampling Reveals a Smut Pathogenic Ancestry of the Fungal Clade Ustilaginomycotina.</title>
        <authorList>
            <person name="Kijpornyongpan T."/>
            <person name="Mondo S.J."/>
            <person name="Barry K."/>
            <person name="Sandor L."/>
            <person name="Lee J."/>
            <person name="Lipzen A."/>
            <person name="Pangilinan J."/>
            <person name="LaButti K."/>
            <person name="Hainaut M."/>
            <person name="Henrissat B."/>
            <person name="Grigoriev I.V."/>
            <person name="Spatafora J.W."/>
            <person name="Aime M.C."/>
        </authorList>
    </citation>
    <scope>NUCLEOTIDE SEQUENCE [LARGE SCALE GENOMIC DNA]</scope>
    <source>
        <strain evidence="11 12">MCA 3882</strain>
    </source>
</reference>
<evidence type="ECO:0000256" key="6">
    <source>
        <dbReference type="ARBA" id="ARBA00039449"/>
    </source>
</evidence>
<dbReference type="FunCoup" id="A0A316VMA0">
    <property type="interactions" value="440"/>
</dbReference>
<dbReference type="EC" id="2.1.1.244" evidence="5"/>
<dbReference type="EMBL" id="KZ819602">
    <property type="protein sequence ID" value="PWN38414.1"/>
    <property type="molecule type" value="Genomic_DNA"/>
</dbReference>
<evidence type="ECO:0000256" key="9">
    <source>
        <dbReference type="ARBA" id="ARBA00047885"/>
    </source>
</evidence>
<dbReference type="GO" id="GO:0071885">
    <property type="term" value="F:N-terminal protein N-methyltransferase activity"/>
    <property type="evidence" value="ECO:0007669"/>
    <property type="project" value="UniProtKB-EC"/>
</dbReference>
<dbReference type="PANTHER" id="PTHR12753:SF0">
    <property type="entry name" value="ALPHA N-TERMINAL PROTEIN METHYLTRANSFERASE 1"/>
    <property type="match status" value="1"/>
</dbReference>
<evidence type="ECO:0000313" key="11">
    <source>
        <dbReference type="EMBL" id="PWN38414.1"/>
    </source>
</evidence>
<dbReference type="Pfam" id="PF05891">
    <property type="entry name" value="Methyltransf_PK"/>
    <property type="match status" value="3"/>
</dbReference>
<comment type="catalytic activity">
    <reaction evidence="8">
        <text>N-terminal L-seryl-L-prolyl-L-lysyl-[protein] + 3 S-adenosyl-L-methionine = N-terminal N,N,N-trimethyl-L-seryl-L-prolyl-L-lysyl-[protein] + 3 S-adenosyl-L-homocysteine + 3 H(+)</text>
        <dbReference type="Rhea" id="RHEA:54724"/>
        <dbReference type="Rhea" id="RHEA-COMP:13789"/>
        <dbReference type="Rhea" id="RHEA-COMP:13973"/>
        <dbReference type="ChEBI" id="CHEBI:15378"/>
        <dbReference type="ChEBI" id="CHEBI:57856"/>
        <dbReference type="ChEBI" id="CHEBI:59789"/>
        <dbReference type="ChEBI" id="CHEBI:138061"/>
        <dbReference type="ChEBI" id="CHEBI:138317"/>
        <dbReference type="EC" id="2.1.1.244"/>
    </reaction>
</comment>
<keyword evidence="12" id="KW-1185">Reference proteome</keyword>
<evidence type="ECO:0000256" key="3">
    <source>
        <dbReference type="ARBA" id="ARBA00022679"/>
    </source>
</evidence>
<dbReference type="STRING" id="1280837.A0A316VMA0"/>
<dbReference type="RefSeq" id="XP_025358716.1">
    <property type="nucleotide sequence ID" value="XM_025496307.1"/>
</dbReference>
<dbReference type="PANTHER" id="PTHR12753">
    <property type="entry name" value="AD-003 - RELATED"/>
    <property type="match status" value="1"/>
</dbReference>
<dbReference type="GO" id="GO:0032259">
    <property type="term" value="P:methylation"/>
    <property type="evidence" value="ECO:0007669"/>
    <property type="project" value="UniProtKB-KW"/>
</dbReference>
<evidence type="ECO:0000313" key="12">
    <source>
        <dbReference type="Proteomes" id="UP000245771"/>
    </source>
</evidence>
<comment type="similarity">
    <text evidence="1">Belongs to the methyltransferase superfamily. NTM1 family.</text>
</comment>
<dbReference type="SUPFAM" id="SSF53335">
    <property type="entry name" value="S-adenosyl-L-methionine-dependent methyltransferases"/>
    <property type="match status" value="1"/>
</dbReference>
<protein>
    <recommendedName>
        <fullName evidence="6">Alpha N-terminal protein methyltransferase 1</fullName>
        <ecNumber evidence="5">2.1.1.244</ecNumber>
    </recommendedName>
    <alternativeName>
        <fullName evidence="7">X-Pro-Lys N-terminal protein methyltransferase 1</fullName>
    </alternativeName>
</protein>
<dbReference type="Proteomes" id="UP000245771">
    <property type="component" value="Unassembled WGS sequence"/>
</dbReference>
<evidence type="ECO:0000256" key="10">
    <source>
        <dbReference type="ARBA" id="ARBA00048167"/>
    </source>
</evidence>
<keyword evidence="4" id="KW-0949">S-adenosyl-L-methionine</keyword>
<evidence type="ECO:0000256" key="4">
    <source>
        <dbReference type="ARBA" id="ARBA00022691"/>
    </source>
</evidence>
<dbReference type="GeneID" id="37018088"/>
<evidence type="ECO:0000256" key="1">
    <source>
        <dbReference type="ARBA" id="ARBA00009059"/>
    </source>
</evidence>
<comment type="catalytic activity">
    <reaction evidence="10">
        <text>N-terminal L-alanyl-L-prolyl-L-lysyl-[protein] + 3 S-adenosyl-L-methionine = N-terminal N,N,N-trimethyl-L-alanyl-L-prolyl-L-lysyl-[protein] + 3 S-adenosyl-L-homocysteine + 3 H(+)</text>
        <dbReference type="Rhea" id="RHEA:54712"/>
        <dbReference type="Rhea" id="RHEA-COMP:13785"/>
        <dbReference type="Rhea" id="RHEA-COMP:13971"/>
        <dbReference type="ChEBI" id="CHEBI:15378"/>
        <dbReference type="ChEBI" id="CHEBI:57856"/>
        <dbReference type="ChEBI" id="CHEBI:59789"/>
        <dbReference type="ChEBI" id="CHEBI:138057"/>
        <dbReference type="ChEBI" id="CHEBI:138315"/>
        <dbReference type="EC" id="2.1.1.244"/>
    </reaction>
</comment>
<dbReference type="GO" id="GO:0005737">
    <property type="term" value="C:cytoplasm"/>
    <property type="evidence" value="ECO:0007669"/>
    <property type="project" value="TreeGrafter"/>
</dbReference>
<comment type="catalytic activity">
    <reaction evidence="9">
        <text>N-terminal L-prolyl-L-prolyl-L-lysyl-[protein] + 2 S-adenosyl-L-methionine = N-terminal N,N-dimethyl-L-prolyl-L-prolyl-L-lysyl-[protein] + 2 S-adenosyl-L-homocysteine + 2 H(+)</text>
        <dbReference type="Rhea" id="RHEA:54736"/>
        <dbReference type="Rhea" id="RHEA-COMP:13787"/>
        <dbReference type="Rhea" id="RHEA-COMP:13974"/>
        <dbReference type="ChEBI" id="CHEBI:15378"/>
        <dbReference type="ChEBI" id="CHEBI:57856"/>
        <dbReference type="ChEBI" id="CHEBI:59789"/>
        <dbReference type="ChEBI" id="CHEBI:138059"/>
        <dbReference type="ChEBI" id="CHEBI:138318"/>
        <dbReference type="EC" id="2.1.1.244"/>
    </reaction>
</comment>
<dbReference type="AlphaFoldDB" id="A0A316VMA0"/>
<name>A0A316VMA0_9BASI</name>
<dbReference type="Gene3D" id="3.40.50.150">
    <property type="entry name" value="Vaccinia Virus protein VP39"/>
    <property type="match status" value="1"/>
</dbReference>